<evidence type="ECO:0000313" key="3">
    <source>
        <dbReference type="EMBL" id="GEN44789.1"/>
    </source>
</evidence>
<accession>A0A511W119</accession>
<evidence type="ECO:0000313" key="4">
    <source>
        <dbReference type="Proteomes" id="UP000321440"/>
    </source>
</evidence>
<protein>
    <submittedName>
        <fullName evidence="3">rRNA methyltransferase</fullName>
    </submittedName>
</protein>
<gene>
    <name evidence="3" type="ORF">AHA02nite_05650</name>
</gene>
<dbReference type="PANTHER" id="PTHR43542:SF1">
    <property type="entry name" value="METHYLTRANSFERASE"/>
    <property type="match status" value="1"/>
</dbReference>
<dbReference type="NCBIfam" id="TIGR00095">
    <property type="entry name" value="16S rRNA (guanine(966)-N(2))-methyltransferase RsmD"/>
    <property type="match status" value="1"/>
</dbReference>
<organism evidence="3 4">
    <name type="scientific">Alkalibacillus haloalkaliphilus</name>
    <dbReference type="NCBI Taxonomy" id="94136"/>
    <lineage>
        <taxon>Bacteria</taxon>
        <taxon>Bacillati</taxon>
        <taxon>Bacillota</taxon>
        <taxon>Bacilli</taxon>
        <taxon>Bacillales</taxon>
        <taxon>Bacillaceae</taxon>
        <taxon>Alkalibacillus</taxon>
    </lineage>
</organism>
<dbReference type="RefSeq" id="WP_146814189.1">
    <property type="nucleotide sequence ID" value="NZ_BJYA01000002.1"/>
</dbReference>
<dbReference type="InterPro" id="IPR004398">
    <property type="entry name" value="RNA_MeTrfase_RsmD"/>
</dbReference>
<keyword evidence="4" id="KW-1185">Reference proteome</keyword>
<evidence type="ECO:0000256" key="1">
    <source>
        <dbReference type="ARBA" id="ARBA00022603"/>
    </source>
</evidence>
<keyword evidence="1 3" id="KW-0489">Methyltransferase</keyword>
<name>A0A511W119_9BACI</name>
<dbReference type="GO" id="GO:0003676">
    <property type="term" value="F:nucleic acid binding"/>
    <property type="evidence" value="ECO:0007669"/>
    <property type="project" value="InterPro"/>
</dbReference>
<reference evidence="3 4" key="1">
    <citation type="submission" date="2019-07" db="EMBL/GenBank/DDBJ databases">
        <title>Whole genome shotgun sequence of Alkalibacillus haloalkaliphilus NBRC 103110.</title>
        <authorList>
            <person name="Hosoyama A."/>
            <person name="Uohara A."/>
            <person name="Ohji S."/>
            <person name="Ichikawa N."/>
        </authorList>
    </citation>
    <scope>NUCLEOTIDE SEQUENCE [LARGE SCALE GENOMIC DNA]</scope>
    <source>
        <strain evidence="3 4">NBRC 103110</strain>
    </source>
</reference>
<comment type="caution">
    <text evidence="3">The sequence shown here is derived from an EMBL/GenBank/DDBJ whole genome shotgun (WGS) entry which is preliminary data.</text>
</comment>
<dbReference type="InterPro" id="IPR002052">
    <property type="entry name" value="DNA_methylase_N6_adenine_CS"/>
</dbReference>
<dbReference type="CDD" id="cd02440">
    <property type="entry name" value="AdoMet_MTases"/>
    <property type="match status" value="1"/>
</dbReference>
<dbReference type="EMBL" id="BJYA01000002">
    <property type="protein sequence ID" value="GEN44789.1"/>
    <property type="molecule type" value="Genomic_DNA"/>
</dbReference>
<sequence>MRVISGRFKGHPLKAVPNMKTRPTTDKVKESLFHQIGPYFDGGTALDLFAGSGNLGIEAISRGMSSVVFVDHQNPAIQTVKDNVKKLKINDQCEIFRNDAIRAIKAAGKHGKKFDYIFLDPPYRKVPFDKIFNQLLKADVLVEEAMVICEHDPKDELPIDLKQFEVVKQDTYSSTIAVTIFSYNLGGRS</sequence>
<dbReference type="PIRSF" id="PIRSF004553">
    <property type="entry name" value="CHP00095"/>
    <property type="match status" value="1"/>
</dbReference>
<keyword evidence="2 3" id="KW-0808">Transferase</keyword>
<dbReference type="OrthoDB" id="9803017at2"/>
<dbReference type="Pfam" id="PF03602">
    <property type="entry name" value="Cons_hypoth95"/>
    <property type="match status" value="1"/>
</dbReference>
<dbReference type="Proteomes" id="UP000321440">
    <property type="component" value="Unassembled WGS sequence"/>
</dbReference>
<evidence type="ECO:0000256" key="2">
    <source>
        <dbReference type="ARBA" id="ARBA00022679"/>
    </source>
</evidence>
<dbReference type="Gene3D" id="3.40.50.150">
    <property type="entry name" value="Vaccinia Virus protein VP39"/>
    <property type="match status" value="1"/>
</dbReference>
<dbReference type="InterPro" id="IPR029063">
    <property type="entry name" value="SAM-dependent_MTases_sf"/>
</dbReference>
<proteinExistence type="predicted"/>
<dbReference type="AlphaFoldDB" id="A0A511W119"/>
<dbReference type="PANTHER" id="PTHR43542">
    <property type="entry name" value="METHYLTRANSFERASE"/>
    <property type="match status" value="1"/>
</dbReference>
<dbReference type="PROSITE" id="PS00092">
    <property type="entry name" value="N6_MTASE"/>
    <property type="match status" value="1"/>
</dbReference>
<dbReference type="GO" id="GO:0031167">
    <property type="term" value="P:rRNA methylation"/>
    <property type="evidence" value="ECO:0007669"/>
    <property type="project" value="InterPro"/>
</dbReference>
<dbReference type="SUPFAM" id="SSF53335">
    <property type="entry name" value="S-adenosyl-L-methionine-dependent methyltransferases"/>
    <property type="match status" value="1"/>
</dbReference>
<dbReference type="GO" id="GO:0008168">
    <property type="term" value="F:methyltransferase activity"/>
    <property type="evidence" value="ECO:0007669"/>
    <property type="project" value="UniProtKB-KW"/>
</dbReference>